<dbReference type="Proteomes" id="UP000316095">
    <property type="component" value="Unassembled WGS sequence"/>
</dbReference>
<dbReference type="InterPro" id="IPR009056">
    <property type="entry name" value="Cyt_c-like_dom"/>
</dbReference>
<dbReference type="PANTHER" id="PTHR35889:SF3">
    <property type="entry name" value="F-BOX DOMAIN-CONTAINING PROTEIN"/>
    <property type="match status" value="1"/>
</dbReference>
<evidence type="ECO:0000256" key="6">
    <source>
        <dbReference type="SAM" id="SignalP"/>
    </source>
</evidence>
<dbReference type="RefSeq" id="WP_207310097.1">
    <property type="nucleotide sequence ID" value="NZ_SJPG01000001.1"/>
</dbReference>
<dbReference type="InterPro" id="IPR011429">
    <property type="entry name" value="Cyt_c_Planctomycete-type"/>
</dbReference>
<evidence type="ECO:0000256" key="3">
    <source>
        <dbReference type="ARBA" id="ARBA00023004"/>
    </source>
</evidence>
<keyword evidence="2 4" id="KW-0479">Metal-binding</keyword>
<protein>
    <submittedName>
        <fullName evidence="8">Planctomycete cytochrome C</fullName>
    </submittedName>
</protein>
<organism evidence="8 9">
    <name type="scientific">Rubinisphaera italica</name>
    <dbReference type="NCBI Taxonomy" id="2527969"/>
    <lineage>
        <taxon>Bacteria</taxon>
        <taxon>Pseudomonadati</taxon>
        <taxon>Planctomycetota</taxon>
        <taxon>Planctomycetia</taxon>
        <taxon>Planctomycetales</taxon>
        <taxon>Planctomycetaceae</taxon>
        <taxon>Rubinisphaera</taxon>
    </lineage>
</organism>
<dbReference type="Pfam" id="PF07635">
    <property type="entry name" value="PSCyt1"/>
    <property type="match status" value="1"/>
</dbReference>
<dbReference type="Pfam" id="PF07587">
    <property type="entry name" value="PSD1"/>
    <property type="match status" value="1"/>
</dbReference>
<feature type="domain" description="Cytochrome c" evidence="7">
    <location>
        <begin position="20"/>
        <end position="114"/>
    </location>
</feature>
<dbReference type="GO" id="GO:0046872">
    <property type="term" value="F:metal ion binding"/>
    <property type="evidence" value="ECO:0007669"/>
    <property type="project" value="UniProtKB-KW"/>
</dbReference>
<dbReference type="EMBL" id="SJPG01000001">
    <property type="protein sequence ID" value="TWT61336.1"/>
    <property type="molecule type" value="Genomic_DNA"/>
</dbReference>
<name>A0A5C5XDZ7_9PLAN</name>
<feature type="coiled-coil region" evidence="5">
    <location>
        <begin position="384"/>
        <end position="433"/>
    </location>
</feature>
<evidence type="ECO:0000256" key="1">
    <source>
        <dbReference type="ARBA" id="ARBA00022617"/>
    </source>
</evidence>
<evidence type="ECO:0000256" key="5">
    <source>
        <dbReference type="SAM" id="Coils"/>
    </source>
</evidence>
<evidence type="ECO:0000313" key="9">
    <source>
        <dbReference type="Proteomes" id="UP000316095"/>
    </source>
</evidence>
<gene>
    <name evidence="8" type="ORF">Pan54_20720</name>
</gene>
<dbReference type="InterPro" id="IPR022655">
    <property type="entry name" value="DUF1553"/>
</dbReference>
<dbReference type="SUPFAM" id="SSF46626">
    <property type="entry name" value="Cytochrome c"/>
    <property type="match status" value="1"/>
</dbReference>
<sequence precursor="true">MNQMKKQYISTLVFLLLLTPLNIQAEDVFRDQIAPILERRCVTCHNDQQNAGEFSMQSAESAFAGGYIEAGDIESSYLIDLITPENGKAEMPKDAAPLTDEEIQLLKDWISAGAKWPEDLHLHEPQVSDFDWWSFQPVAKAEVPVVEDPWVKTPVDAFILKRLQEQGLTHSAEADRRTLIRRLTFDLIGLPPTPEETEAFVNNQDPQAYEKLVDRLLASKHYGERWARHWLDVVKYADTCGYDKDKLRPNAWPYRDYVIRSLNEDKPYSRFVQEQVAGDVLFPGEPDGILGLGFIAAGPWDFIGHVEVSEAKIDGKVARNLDRDDMVSNTLNTFCSVTIQCARCHHHKFDPFTQQHYYGLQSVFAAVDRAERPYDLDPEIESERRQLESLVKTSDAELKKLQKEIDDAGGTRLAELKTQIANLQAEQKVTKDSEFGYHSSIVAAADTTKWVEIALPQAAEVSQIVLHPCHDEYAGIGAGFGFPLRFKVEVTADENSADQHEWQTIADYTQVDLPNPGLSPIELSCQVDLVRRVRITATKLAERKDDFIFALAEVQVSGIDDSNLAAEALVTALDSIEAPPRWQKANLIDGKWAKGGSPAIASQLQKLEAERNGILTEIETPERVTRRETLKKTIANTKAALEKLPKGSMVYAAATHFNPQGNFKPTKGQPRTVNLLLRGDVQTPAEKMGPGVLPLQADDDWQIDNSLSEAERRAELARWLTQSEHPLVWRSIVNRIWQYHFGQGIVATPNDFGHMGIPPTHPELLDWLACEFRDGEQSLKALHRLIVTSSVYRQSSEHNETNAAIDGSNQYLWRMNRRRLEAEEIRDSILAVSGALDKSMGGPGFYLFELEHPQHSPHYEYRKFDPTDPKSHRRSIYRFIVRSQPNPWMTTLDCADSSQSTPKRIETLTSLQALSLLNNQFNLVMSERFAQRLQQSSDSLEEQVNLAIQLTTQRESTQVEREELVKFASQYGLNNMCRYLFNLSEFVYLD</sequence>
<dbReference type="PANTHER" id="PTHR35889">
    <property type="entry name" value="CYCLOINULO-OLIGOSACCHARIDE FRUCTANOTRANSFERASE-RELATED"/>
    <property type="match status" value="1"/>
</dbReference>
<proteinExistence type="predicted"/>
<dbReference type="InterPro" id="IPR036909">
    <property type="entry name" value="Cyt_c-like_dom_sf"/>
</dbReference>
<comment type="caution">
    <text evidence="8">The sequence shown here is derived from an EMBL/GenBank/DDBJ whole genome shotgun (WGS) entry which is preliminary data.</text>
</comment>
<feature type="signal peptide" evidence="6">
    <location>
        <begin position="1"/>
        <end position="25"/>
    </location>
</feature>
<keyword evidence="5" id="KW-0175">Coiled coil</keyword>
<accession>A0A5C5XDZ7</accession>
<keyword evidence="1 4" id="KW-0349">Heme</keyword>
<evidence type="ECO:0000259" key="7">
    <source>
        <dbReference type="PROSITE" id="PS51007"/>
    </source>
</evidence>
<dbReference type="InterPro" id="IPR011444">
    <property type="entry name" value="DUF1549"/>
</dbReference>
<dbReference type="GO" id="GO:0020037">
    <property type="term" value="F:heme binding"/>
    <property type="evidence" value="ECO:0007669"/>
    <property type="project" value="InterPro"/>
</dbReference>
<feature type="chain" id="PRO_5022785987" evidence="6">
    <location>
        <begin position="26"/>
        <end position="990"/>
    </location>
</feature>
<dbReference type="Gene3D" id="2.60.120.260">
    <property type="entry name" value="Galactose-binding domain-like"/>
    <property type="match status" value="1"/>
</dbReference>
<evidence type="ECO:0000256" key="4">
    <source>
        <dbReference type="PROSITE-ProRule" id="PRU00433"/>
    </source>
</evidence>
<dbReference type="PROSITE" id="PS51007">
    <property type="entry name" value="CYTC"/>
    <property type="match status" value="1"/>
</dbReference>
<reference evidence="8 9" key="1">
    <citation type="submission" date="2019-02" db="EMBL/GenBank/DDBJ databases">
        <title>Deep-cultivation of Planctomycetes and their phenomic and genomic characterization uncovers novel biology.</title>
        <authorList>
            <person name="Wiegand S."/>
            <person name="Jogler M."/>
            <person name="Boedeker C."/>
            <person name="Pinto D."/>
            <person name="Vollmers J."/>
            <person name="Rivas-Marin E."/>
            <person name="Kohn T."/>
            <person name="Peeters S.H."/>
            <person name="Heuer A."/>
            <person name="Rast P."/>
            <person name="Oberbeckmann S."/>
            <person name="Bunk B."/>
            <person name="Jeske O."/>
            <person name="Meyerdierks A."/>
            <person name="Storesund J.E."/>
            <person name="Kallscheuer N."/>
            <person name="Luecker S."/>
            <person name="Lage O.M."/>
            <person name="Pohl T."/>
            <person name="Merkel B.J."/>
            <person name="Hornburger P."/>
            <person name="Mueller R.-W."/>
            <person name="Bruemmer F."/>
            <person name="Labrenz M."/>
            <person name="Spormann A.M."/>
            <person name="Op Den Camp H."/>
            <person name="Overmann J."/>
            <person name="Amann R."/>
            <person name="Jetten M.S.M."/>
            <person name="Mascher T."/>
            <person name="Medema M.H."/>
            <person name="Devos D.P."/>
            <person name="Kaster A.-K."/>
            <person name="Ovreas L."/>
            <person name="Rohde M."/>
            <person name="Galperin M.Y."/>
            <person name="Jogler C."/>
        </authorList>
    </citation>
    <scope>NUCLEOTIDE SEQUENCE [LARGE SCALE GENOMIC DNA]</scope>
    <source>
        <strain evidence="8 9">Pan54</strain>
    </source>
</reference>
<keyword evidence="6" id="KW-0732">Signal</keyword>
<evidence type="ECO:0000256" key="2">
    <source>
        <dbReference type="ARBA" id="ARBA00022723"/>
    </source>
</evidence>
<evidence type="ECO:0000313" key="8">
    <source>
        <dbReference type="EMBL" id="TWT61336.1"/>
    </source>
</evidence>
<keyword evidence="9" id="KW-1185">Reference proteome</keyword>
<dbReference type="AlphaFoldDB" id="A0A5C5XDZ7"/>
<dbReference type="GO" id="GO:0009055">
    <property type="term" value="F:electron transfer activity"/>
    <property type="evidence" value="ECO:0007669"/>
    <property type="project" value="InterPro"/>
</dbReference>
<keyword evidence="3 4" id="KW-0408">Iron</keyword>
<dbReference type="Pfam" id="PF07583">
    <property type="entry name" value="PSCyt2"/>
    <property type="match status" value="1"/>
</dbReference>